<keyword evidence="2" id="KW-1185">Reference proteome</keyword>
<reference evidence="1 2" key="1">
    <citation type="submission" date="2021-04" db="EMBL/GenBank/DDBJ databases">
        <authorList>
            <person name="De Guttry C."/>
            <person name="Zahm M."/>
            <person name="Klopp C."/>
            <person name="Cabau C."/>
            <person name="Louis A."/>
            <person name="Berthelot C."/>
            <person name="Parey E."/>
            <person name="Roest Crollius H."/>
            <person name="Montfort J."/>
            <person name="Robinson-Rechavi M."/>
            <person name="Bucao C."/>
            <person name="Bouchez O."/>
            <person name="Gislard M."/>
            <person name="Lluch J."/>
            <person name="Milhes M."/>
            <person name="Lampietro C."/>
            <person name="Lopez Roques C."/>
            <person name="Donnadieu C."/>
            <person name="Braasch I."/>
            <person name="Desvignes T."/>
            <person name="Postlethwait J."/>
            <person name="Bobe J."/>
            <person name="Wedekind C."/>
            <person name="Guiguen Y."/>
        </authorList>
    </citation>
    <scope>NUCLEOTIDE SEQUENCE [LARGE SCALE GENOMIC DNA]</scope>
    <source>
        <strain evidence="1">Cs_M1</strain>
        <tissue evidence="1">Blood</tissue>
    </source>
</reference>
<dbReference type="Proteomes" id="UP001356427">
    <property type="component" value="Unassembled WGS sequence"/>
</dbReference>
<proteinExistence type="predicted"/>
<evidence type="ECO:0000313" key="1">
    <source>
        <dbReference type="EMBL" id="KAK6324687.1"/>
    </source>
</evidence>
<comment type="caution">
    <text evidence="1">The sequence shown here is derived from an EMBL/GenBank/DDBJ whole genome shotgun (WGS) entry which is preliminary data.</text>
</comment>
<evidence type="ECO:0000313" key="2">
    <source>
        <dbReference type="Proteomes" id="UP001356427"/>
    </source>
</evidence>
<protein>
    <submittedName>
        <fullName evidence="1">Uncharacterized protein</fullName>
    </submittedName>
</protein>
<dbReference type="EMBL" id="JAGTTL010000003">
    <property type="protein sequence ID" value="KAK6324687.1"/>
    <property type="molecule type" value="Genomic_DNA"/>
</dbReference>
<gene>
    <name evidence="1" type="ORF">J4Q44_G00040290</name>
</gene>
<accession>A0AAN8MDR0</accession>
<dbReference type="AlphaFoldDB" id="A0AAN8MDR0"/>
<name>A0AAN8MDR0_9TELE</name>
<sequence length="92" mass="10191">MDAPYWLNKIMKAFSPPRIMGIVRGSVVFPALPVACGNDLLLACHHRPSQLIPASPRASPGALQRGEREVFSLEHCDVRRNLVVLEETEAGW</sequence>
<organism evidence="1 2">
    <name type="scientific">Coregonus suidteri</name>
    <dbReference type="NCBI Taxonomy" id="861788"/>
    <lineage>
        <taxon>Eukaryota</taxon>
        <taxon>Metazoa</taxon>
        <taxon>Chordata</taxon>
        <taxon>Craniata</taxon>
        <taxon>Vertebrata</taxon>
        <taxon>Euteleostomi</taxon>
        <taxon>Actinopterygii</taxon>
        <taxon>Neopterygii</taxon>
        <taxon>Teleostei</taxon>
        <taxon>Protacanthopterygii</taxon>
        <taxon>Salmoniformes</taxon>
        <taxon>Salmonidae</taxon>
        <taxon>Coregoninae</taxon>
        <taxon>Coregonus</taxon>
    </lineage>
</organism>